<gene>
    <name evidence="2" type="ORF">Tco_0705919</name>
</gene>
<name>A0ABQ4Y5X5_9ASTR</name>
<accession>A0ABQ4Y5X5</accession>
<sequence length="210" mass="23006">MRLHSPESIENGVKSSFQRNAITTTTIWLRGKCVSAPNVWSSFNTICLDTHICIRIREIQGGCDEVFLTDSLDSKSTEDDSSNHDDGADNVATNENDKIYDDESDSNNLFLGEGGWIHDEEENEIIGNCYPIISELNALQGNDGGNGDASPKSLKTVETVASQTPNMGSPNLENCNVLSPEEVVPDTQFKEKSHHSQNVSASRGRARIFS</sequence>
<protein>
    <submittedName>
        <fullName evidence="2">Uncharacterized protein</fullName>
    </submittedName>
</protein>
<reference evidence="2" key="1">
    <citation type="journal article" date="2022" name="Int. J. Mol. Sci.">
        <title>Draft Genome of Tanacetum Coccineum: Genomic Comparison of Closely Related Tanacetum-Family Plants.</title>
        <authorList>
            <person name="Yamashiro T."/>
            <person name="Shiraishi A."/>
            <person name="Nakayama K."/>
            <person name="Satake H."/>
        </authorList>
    </citation>
    <scope>NUCLEOTIDE SEQUENCE</scope>
</reference>
<keyword evidence="3" id="KW-1185">Reference proteome</keyword>
<feature type="region of interest" description="Disordered" evidence="1">
    <location>
        <begin position="187"/>
        <end position="210"/>
    </location>
</feature>
<evidence type="ECO:0000313" key="2">
    <source>
        <dbReference type="EMBL" id="GJS73078.1"/>
    </source>
</evidence>
<dbReference type="EMBL" id="BQNB010010127">
    <property type="protein sequence ID" value="GJS73078.1"/>
    <property type="molecule type" value="Genomic_DNA"/>
</dbReference>
<feature type="compositionally biased region" description="Basic and acidic residues" evidence="1">
    <location>
        <begin position="73"/>
        <end position="87"/>
    </location>
</feature>
<feature type="region of interest" description="Disordered" evidence="1">
    <location>
        <begin position="73"/>
        <end position="104"/>
    </location>
</feature>
<reference evidence="2" key="2">
    <citation type="submission" date="2022-01" db="EMBL/GenBank/DDBJ databases">
        <authorList>
            <person name="Yamashiro T."/>
            <person name="Shiraishi A."/>
            <person name="Satake H."/>
            <person name="Nakayama K."/>
        </authorList>
    </citation>
    <scope>NUCLEOTIDE SEQUENCE</scope>
</reference>
<evidence type="ECO:0000313" key="3">
    <source>
        <dbReference type="Proteomes" id="UP001151760"/>
    </source>
</evidence>
<proteinExistence type="predicted"/>
<comment type="caution">
    <text evidence="2">The sequence shown here is derived from an EMBL/GenBank/DDBJ whole genome shotgun (WGS) entry which is preliminary data.</text>
</comment>
<dbReference type="Proteomes" id="UP001151760">
    <property type="component" value="Unassembled WGS sequence"/>
</dbReference>
<organism evidence="2 3">
    <name type="scientific">Tanacetum coccineum</name>
    <dbReference type="NCBI Taxonomy" id="301880"/>
    <lineage>
        <taxon>Eukaryota</taxon>
        <taxon>Viridiplantae</taxon>
        <taxon>Streptophyta</taxon>
        <taxon>Embryophyta</taxon>
        <taxon>Tracheophyta</taxon>
        <taxon>Spermatophyta</taxon>
        <taxon>Magnoliopsida</taxon>
        <taxon>eudicotyledons</taxon>
        <taxon>Gunneridae</taxon>
        <taxon>Pentapetalae</taxon>
        <taxon>asterids</taxon>
        <taxon>campanulids</taxon>
        <taxon>Asterales</taxon>
        <taxon>Asteraceae</taxon>
        <taxon>Asteroideae</taxon>
        <taxon>Anthemideae</taxon>
        <taxon>Anthemidinae</taxon>
        <taxon>Tanacetum</taxon>
    </lineage>
</organism>
<evidence type="ECO:0000256" key="1">
    <source>
        <dbReference type="SAM" id="MobiDB-lite"/>
    </source>
</evidence>